<feature type="binding site" evidence="3">
    <location>
        <position position="151"/>
    </location>
    <ligand>
        <name>Fe cation</name>
        <dbReference type="ChEBI" id="CHEBI:24875"/>
    </ligand>
</feature>
<dbReference type="GO" id="GO:0006879">
    <property type="term" value="P:intracellular iron ion homeostasis"/>
    <property type="evidence" value="ECO:0007669"/>
    <property type="project" value="UniProtKB-KW"/>
</dbReference>
<protein>
    <submittedName>
        <fullName evidence="5">DNA protection protein DPS</fullName>
    </submittedName>
</protein>
<dbReference type="Pfam" id="PF00210">
    <property type="entry name" value="Ferritin"/>
    <property type="match status" value="1"/>
</dbReference>
<dbReference type="NCBIfam" id="NF009990">
    <property type="entry name" value="PRK13456.1"/>
    <property type="match status" value="1"/>
</dbReference>
<dbReference type="InterPro" id="IPR033921">
    <property type="entry name" value="DPSL_diiron-bd_dom"/>
</dbReference>
<dbReference type="Proteomes" id="UP000324143">
    <property type="component" value="Unassembled WGS sequence"/>
</dbReference>
<dbReference type="InterPro" id="IPR053475">
    <property type="entry name" value="DPS"/>
</dbReference>
<dbReference type="PANTHER" id="PTHR30295:SF1">
    <property type="entry name" value="DNA PROTECTION DURING STARVATION PROTEIN"/>
    <property type="match status" value="1"/>
</dbReference>
<name>A0A5D0MCX1_9BACT</name>
<dbReference type="PIRSF" id="PIRSF018063">
    <property type="entry name" value="Ferrtn_UCP018063"/>
    <property type="match status" value="1"/>
</dbReference>
<organism evidence="5 6">
    <name type="scientific">Candidatus Mcinerneyibacterium aminivorans</name>
    <dbReference type="NCBI Taxonomy" id="2703815"/>
    <lineage>
        <taxon>Bacteria</taxon>
        <taxon>Candidatus Macinerneyibacteriota</taxon>
        <taxon>Candidatus Mcinerneyibacteria</taxon>
        <taxon>Candidatus Mcinerneyibacteriales</taxon>
        <taxon>Candidatus Mcinerneyibacteriaceae</taxon>
        <taxon>Candidatus Mcinerneyibacterium</taxon>
    </lineage>
</organism>
<dbReference type="PANTHER" id="PTHR30295">
    <property type="entry name" value="BACTERIOFERRITIN"/>
    <property type="match status" value="1"/>
</dbReference>
<comment type="caution">
    <text evidence="5">The sequence shown here is derived from an EMBL/GenBank/DDBJ whole genome shotgun (WGS) entry which is preliminary data.</text>
</comment>
<dbReference type="CDD" id="cd01052">
    <property type="entry name" value="DPSL"/>
    <property type="match status" value="1"/>
</dbReference>
<evidence type="ECO:0000256" key="3">
    <source>
        <dbReference type="PIRSR" id="PIRSR018063-50"/>
    </source>
</evidence>
<evidence type="ECO:0000313" key="6">
    <source>
        <dbReference type="Proteomes" id="UP000324143"/>
    </source>
</evidence>
<feature type="binding site" evidence="3">
    <location>
        <position position="66"/>
    </location>
    <ligand>
        <name>Fe cation</name>
        <dbReference type="ChEBI" id="CHEBI:24875"/>
    </ligand>
</feature>
<feature type="binding site" evidence="3">
    <location>
        <position position="30"/>
    </location>
    <ligand>
        <name>Fe cation</name>
        <dbReference type="ChEBI" id="CHEBI:24875"/>
    </ligand>
</feature>
<gene>
    <name evidence="5" type="ORF">FXF47_07150</name>
</gene>
<feature type="domain" description="Ferritin/DPS" evidence="4">
    <location>
        <begin position="21"/>
        <end position="160"/>
    </location>
</feature>
<accession>A0A5D0MCX1</accession>
<dbReference type="SUPFAM" id="SSF47240">
    <property type="entry name" value="Ferritin-like"/>
    <property type="match status" value="1"/>
</dbReference>
<dbReference type="InterPro" id="IPR008331">
    <property type="entry name" value="Ferritin_DPS_dom"/>
</dbReference>
<keyword evidence="2 3" id="KW-0408">Iron</keyword>
<feature type="binding site" evidence="3">
    <location>
        <position position="116"/>
    </location>
    <ligand>
        <name>Fe cation</name>
        <dbReference type="ChEBI" id="CHEBI:24875"/>
    </ligand>
</feature>
<evidence type="ECO:0000313" key="5">
    <source>
        <dbReference type="EMBL" id="TYB30846.1"/>
    </source>
</evidence>
<keyword evidence="1" id="KW-0409">Iron storage</keyword>
<keyword evidence="6" id="KW-1185">Reference proteome</keyword>
<sequence>MAKKNIELIKKAGIDIKVLLKKLIDAASAEFTTYYYYTILRAYTTGLEGESLKEIVEDARLEDRNHFEALTPRIYELGGSLPKDIRKFADRASCMDAYLPDEPTVKNILKVLLDAERCAVGVYTDICNYTHGKDPRTYELSAAILHEETEHEAWFEELLTGNPSGHFKRSQPGVSPYVSKFIQNK</sequence>
<dbReference type="InterPro" id="IPR009078">
    <property type="entry name" value="Ferritin-like_SF"/>
</dbReference>
<dbReference type="InterPro" id="IPR014490">
    <property type="entry name" value="Dps-like"/>
</dbReference>
<evidence type="ECO:0000256" key="1">
    <source>
        <dbReference type="ARBA" id="ARBA00022434"/>
    </source>
</evidence>
<dbReference type="GO" id="GO:0008199">
    <property type="term" value="F:ferric iron binding"/>
    <property type="evidence" value="ECO:0007669"/>
    <property type="project" value="InterPro"/>
</dbReference>
<dbReference type="GO" id="GO:0005829">
    <property type="term" value="C:cytosol"/>
    <property type="evidence" value="ECO:0007669"/>
    <property type="project" value="TreeGrafter"/>
</dbReference>
<dbReference type="AlphaFoldDB" id="A0A5D0MCX1"/>
<dbReference type="EMBL" id="VSIX01000068">
    <property type="protein sequence ID" value="TYB30846.1"/>
    <property type="molecule type" value="Genomic_DNA"/>
</dbReference>
<keyword evidence="3" id="KW-0479">Metal-binding</keyword>
<proteinExistence type="predicted"/>
<feature type="binding site" evidence="3">
    <location>
        <position position="148"/>
    </location>
    <ligand>
        <name>Fe cation</name>
        <dbReference type="ChEBI" id="CHEBI:24875"/>
    </ligand>
</feature>
<dbReference type="GO" id="GO:0004322">
    <property type="term" value="F:ferroxidase activity"/>
    <property type="evidence" value="ECO:0007669"/>
    <property type="project" value="TreeGrafter"/>
</dbReference>
<evidence type="ECO:0000259" key="4">
    <source>
        <dbReference type="Pfam" id="PF00210"/>
    </source>
</evidence>
<evidence type="ECO:0000256" key="2">
    <source>
        <dbReference type="ARBA" id="ARBA00023004"/>
    </source>
</evidence>
<dbReference type="GO" id="GO:0020037">
    <property type="term" value="F:heme binding"/>
    <property type="evidence" value="ECO:0007669"/>
    <property type="project" value="TreeGrafter"/>
</dbReference>
<dbReference type="Gene3D" id="1.20.1260.10">
    <property type="match status" value="1"/>
</dbReference>
<reference evidence="5" key="1">
    <citation type="submission" date="2019-08" db="EMBL/GenBank/DDBJ databases">
        <title>Genomic characterization of a novel candidate phylum (ARYD3) from a high temperature, high salinity tertiary oil reservoir in north central Oklahoma, USA.</title>
        <authorList>
            <person name="Youssef N.H."/>
            <person name="Yadav A."/>
            <person name="Elshahed M.S."/>
        </authorList>
    </citation>
    <scope>NUCLEOTIDE SEQUENCE [LARGE SCALE GENOMIC DNA]</scope>
    <source>
        <strain evidence="5">ARYD3</strain>
    </source>
</reference>
<dbReference type="InterPro" id="IPR012347">
    <property type="entry name" value="Ferritin-like"/>
</dbReference>
<dbReference type="NCBIfam" id="NF040955">
    <property type="entry name" value="Arch_DPS"/>
    <property type="match status" value="1"/>
</dbReference>